<sequence>MSGNETEINDFHEFITKVVNPKLNNVIGLLYSYGGTERQIYRVNYALVKHSSSEAHLAREIEEWRNEIYQKYSNRDLESIKDDFIKDYYNLFKYLHERLQRLNSNLAKVIFETLYGLGENLEEQLNGDKTFFSVYNLVTEMNRKLGELHDRVISLEKSSKSLFKKGLVLGFIAGVLVMGILIYELFL</sequence>
<dbReference type="Proteomes" id="UP000013307">
    <property type="component" value="Chromosome"/>
</dbReference>
<dbReference type="AlphaFoldDB" id="N0BLG7"/>
<dbReference type="RefSeq" id="WP_015590984.1">
    <property type="nucleotide sequence ID" value="NC_021169.1"/>
</dbReference>
<keyword evidence="1" id="KW-0812">Transmembrane</keyword>
<name>N0BLG7_9EURY</name>
<protein>
    <submittedName>
        <fullName evidence="2">Uncharacterized protein</fullName>
    </submittedName>
</protein>
<dbReference type="GeneID" id="15393035"/>
<keyword evidence="3" id="KW-1185">Reference proteome</keyword>
<gene>
    <name evidence="2" type="ORF">Asulf_01397</name>
</gene>
<dbReference type="eggNOG" id="ENOG502N56P">
    <property type="taxonomic scope" value="Archaea"/>
</dbReference>
<feature type="transmembrane region" description="Helical" evidence="1">
    <location>
        <begin position="167"/>
        <end position="186"/>
    </location>
</feature>
<evidence type="ECO:0000256" key="1">
    <source>
        <dbReference type="SAM" id="Phobius"/>
    </source>
</evidence>
<dbReference type="KEGG" id="ast:Asulf_01397"/>
<organism evidence="2 3">
    <name type="scientific">Archaeoglobus sulfaticallidus PM70-1</name>
    <dbReference type="NCBI Taxonomy" id="387631"/>
    <lineage>
        <taxon>Archaea</taxon>
        <taxon>Methanobacteriati</taxon>
        <taxon>Methanobacteriota</taxon>
        <taxon>Archaeoglobi</taxon>
        <taxon>Archaeoglobales</taxon>
        <taxon>Archaeoglobaceae</taxon>
        <taxon>Archaeoglobus</taxon>
    </lineage>
</organism>
<proteinExistence type="predicted"/>
<dbReference type="EMBL" id="CP005290">
    <property type="protein sequence ID" value="AGK61386.1"/>
    <property type="molecule type" value="Genomic_DNA"/>
</dbReference>
<evidence type="ECO:0000313" key="2">
    <source>
        <dbReference type="EMBL" id="AGK61386.1"/>
    </source>
</evidence>
<reference evidence="2 3" key="1">
    <citation type="journal article" date="2013" name="Genome Announc.">
        <title>Complete Genome Sequence of the Thermophilic and Facultatively Chemolithoautotrophic Sulfate Reducer Archaeoglobus sulfaticallidus Strain PM70-1T.</title>
        <authorList>
            <person name="Stokke R."/>
            <person name="Hocking W.P."/>
            <person name="Steinsbu B.O."/>
            <person name="Steen I.H."/>
        </authorList>
    </citation>
    <scope>NUCLEOTIDE SEQUENCE [LARGE SCALE GENOMIC DNA]</scope>
    <source>
        <strain evidence="2">PM70-1</strain>
    </source>
</reference>
<keyword evidence="1" id="KW-0472">Membrane</keyword>
<dbReference type="HOGENOM" id="CLU_1444612_0_0_2"/>
<keyword evidence="1" id="KW-1133">Transmembrane helix</keyword>
<accession>N0BLG7</accession>
<evidence type="ECO:0000313" key="3">
    <source>
        <dbReference type="Proteomes" id="UP000013307"/>
    </source>
</evidence>